<dbReference type="EMBL" id="JAACJL010000044">
    <property type="protein sequence ID" value="KAF4615499.1"/>
    <property type="molecule type" value="Genomic_DNA"/>
</dbReference>
<proteinExistence type="predicted"/>
<protein>
    <recommendedName>
        <fullName evidence="2">Glycoside hydrolase family 44 catalytic domain-containing protein</fullName>
    </recommendedName>
</protein>
<keyword evidence="4" id="KW-1185">Reference proteome</keyword>
<dbReference type="SUPFAM" id="SSF51445">
    <property type="entry name" value="(Trans)glycosidases"/>
    <property type="match status" value="1"/>
</dbReference>
<name>A0A8H4QQR8_9AGAR</name>
<evidence type="ECO:0000313" key="4">
    <source>
        <dbReference type="Proteomes" id="UP000521872"/>
    </source>
</evidence>
<dbReference type="InterPro" id="IPR017853">
    <property type="entry name" value="GH"/>
</dbReference>
<evidence type="ECO:0000259" key="2">
    <source>
        <dbReference type="Pfam" id="PF12891"/>
    </source>
</evidence>
<gene>
    <name evidence="3" type="ORF">D9613_002745</name>
</gene>
<dbReference type="InterPro" id="IPR024745">
    <property type="entry name" value="GH44_cat"/>
</dbReference>
<reference evidence="3 4" key="1">
    <citation type="submission" date="2019-12" db="EMBL/GenBank/DDBJ databases">
        <authorList>
            <person name="Floudas D."/>
            <person name="Bentzer J."/>
            <person name="Ahren D."/>
            <person name="Johansson T."/>
            <person name="Persson P."/>
            <person name="Tunlid A."/>
        </authorList>
    </citation>
    <scope>NUCLEOTIDE SEQUENCE [LARGE SCALE GENOMIC DNA]</scope>
    <source>
        <strain evidence="3 4">CBS 102.39</strain>
    </source>
</reference>
<feature type="chain" id="PRO_5034998481" description="Glycoside hydrolase family 44 catalytic domain-containing protein" evidence="1">
    <location>
        <begin position="25"/>
        <end position="753"/>
    </location>
</feature>
<keyword evidence="1" id="KW-0732">Signal</keyword>
<comment type="caution">
    <text evidence="3">The sequence shown here is derived from an EMBL/GenBank/DDBJ whole genome shotgun (WGS) entry which is preliminary data.</text>
</comment>
<dbReference type="Gene3D" id="3.20.20.80">
    <property type="entry name" value="Glycosidases"/>
    <property type="match status" value="1"/>
</dbReference>
<sequence>MFATSRLLRLATLVAFATIRAARAATEDLSIYTDNNLAQGWENWSWSSDINFAATDLFSGASGSSLSVNSTQYAALSVKLEGTFPDYAGLRFDIAGAQPDLTIVVQSTADNSQSPNIALSSISKTVVDGQFSSLLIDFNDLPGSGAQLGTGTWDRLTFQAGGNGAFYHIDNIVLVSEIVVTPQFLSAEPLSNDVVAVTTVGAVNLTDVQVSLNGKNVKVTDRATYNPVDTPAKTINYLKLASPFTTGNLSISAGNATFSYTLPTVQYASIVPQVNHTIDPHVYGVNFPTSASYIQHLGVTISRWGGNAVTAYNPFGGFTNAGNDWYFENRVIDNGQADDWMGWVHGAGSDSLLTIPALDWVSKDSTSYSYPKSVYPDQQSFDPYNGDAGNGLFPNGSYVTPVPAQTSAYTPWNSTLAKTWLSNLANKPLMVAIDNEIEITSNTHQDMHPDPMGYDEELARVIEFGTAAKEVLPDVLVVAPSTCSWWYYWTSSIGYTDNAAHDNIDFLPWFLAKMKAHDQSTGKRLLDYLDIHYYFQADTSANDAAAKALRLRATRSLWDTSYVDESWVGSNPQNHQWNPTAISLVPRFKTLIDINYPGTKFSISEWSSTADTDITGGLVTVDVLGIWGKYGVDSSTYWATPDEMGPVGLAYWLYRGYGTFFGSSSAQVNMATPNPDTQGLYAATENGKLSFVIVNKNPDTPIAFDLANVPTGQYFVRHFGGEAGVAKWQTTITLKATNYIVVPAYTAAFFLQK</sequence>
<organism evidence="3 4">
    <name type="scientific">Agrocybe pediades</name>
    <dbReference type="NCBI Taxonomy" id="84607"/>
    <lineage>
        <taxon>Eukaryota</taxon>
        <taxon>Fungi</taxon>
        <taxon>Dikarya</taxon>
        <taxon>Basidiomycota</taxon>
        <taxon>Agaricomycotina</taxon>
        <taxon>Agaricomycetes</taxon>
        <taxon>Agaricomycetidae</taxon>
        <taxon>Agaricales</taxon>
        <taxon>Agaricineae</taxon>
        <taxon>Strophariaceae</taxon>
        <taxon>Agrocybe</taxon>
    </lineage>
</organism>
<dbReference type="Gene3D" id="2.60.120.430">
    <property type="entry name" value="Galactose-binding lectin"/>
    <property type="match status" value="1"/>
</dbReference>
<evidence type="ECO:0000256" key="1">
    <source>
        <dbReference type="SAM" id="SignalP"/>
    </source>
</evidence>
<feature type="signal peptide" evidence="1">
    <location>
        <begin position="1"/>
        <end position="24"/>
    </location>
</feature>
<dbReference type="Proteomes" id="UP000521872">
    <property type="component" value="Unassembled WGS sequence"/>
</dbReference>
<dbReference type="AlphaFoldDB" id="A0A8H4QQR8"/>
<accession>A0A8H4QQR8</accession>
<dbReference type="Pfam" id="PF12891">
    <property type="entry name" value="Glyco_hydro_44"/>
    <property type="match status" value="1"/>
</dbReference>
<evidence type="ECO:0000313" key="3">
    <source>
        <dbReference type="EMBL" id="KAF4615499.1"/>
    </source>
</evidence>
<feature type="domain" description="Glycoside hydrolase family 44 catalytic" evidence="2">
    <location>
        <begin position="318"/>
        <end position="537"/>
    </location>
</feature>